<evidence type="ECO:0000313" key="2">
    <source>
        <dbReference type="Proteomes" id="UP000292345"/>
    </source>
</evidence>
<dbReference type="AlphaFoldDB" id="A0A4V2E2E6"/>
<sequence>MGRVQALLLALVLGGLGYALWTLYTLPSLRVNPEQAQQDRLQTRPVESVTAASDVALPAVNATPPETTVDTPNLSSVAQSQEVGDDAPYIPPISPATPAPAYEGDLSDHQAYLADQSARAAQMKLAYIAAVDKKVERLEALLEKGMRHKLPPQQLQEARDKIQGLRVMQAQLRRELAQ</sequence>
<proteinExistence type="predicted"/>
<comment type="caution">
    <text evidence="1">The sequence shown here is derived from an EMBL/GenBank/DDBJ whole genome shotgun (WGS) entry which is preliminary data.</text>
</comment>
<gene>
    <name evidence="1" type="ORF">C3B51_15640</name>
</gene>
<dbReference type="EMBL" id="PPUZ01000041">
    <property type="protein sequence ID" value="RZM78104.1"/>
    <property type="molecule type" value="Genomic_DNA"/>
</dbReference>
<reference evidence="1 2" key="1">
    <citation type="submission" date="2018-01" db="EMBL/GenBank/DDBJ databases">
        <title>Co-occurrence of chitin degradation, pigmentation and bioactivity in marine Pseudoalteromonas.</title>
        <authorList>
            <person name="Paulsen S."/>
            <person name="Gram L."/>
            <person name="Machado H."/>
        </authorList>
    </citation>
    <scope>NUCLEOTIDE SEQUENCE [LARGE SCALE GENOMIC DNA]</scope>
    <source>
        <strain evidence="1 2">S1946</strain>
    </source>
</reference>
<dbReference type="RefSeq" id="WP_130245657.1">
    <property type="nucleotide sequence ID" value="NZ_PPUZ01000041.1"/>
</dbReference>
<organism evidence="1 2">
    <name type="scientific">Pseudoalteromonas rubra</name>
    <dbReference type="NCBI Taxonomy" id="43658"/>
    <lineage>
        <taxon>Bacteria</taxon>
        <taxon>Pseudomonadati</taxon>
        <taxon>Pseudomonadota</taxon>
        <taxon>Gammaproteobacteria</taxon>
        <taxon>Alteromonadales</taxon>
        <taxon>Pseudoalteromonadaceae</taxon>
        <taxon>Pseudoalteromonas</taxon>
    </lineage>
</organism>
<dbReference type="Proteomes" id="UP000292345">
    <property type="component" value="Unassembled WGS sequence"/>
</dbReference>
<protein>
    <submittedName>
        <fullName evidence="1">Uncharacterized protein</fullName>
    </submittedName>
</protein>
<accession>A0A4V2E2E6</accession>
<name>A0A4V2E2E6_9GAMM</name>
<evidence type="ECO:0000313" key="1">
    <source>
        <dbReference type="EMBL" id="RZM78104.1"/>
    </source>
</evidence>